<feature type="domain" description="DUF2147" evidence="3">
    <location>
        <begin position="43"/>
        <end position="159"/>
    </location>
</feature>
<dbReference type="Proteomes" id="UP001055303">
    <property type="component" value="Unassembled WGS sequence"/>
</dbReference>
<evidence type="ECO:0000313" key="6">
    <source>
        <dbReference type="Proteomes" id="UP000401717"/>
    </source>
</evidence>
<keyword evidence="2" id="KW-0732">Signal</keyword>
<dbReference type="EMBL" id="BPQI01000155">
    <property type="protein sequence ID" value="GJD58572.1"/>
    <property type="molecule type" value="Genomic_DNA"/>
</dbReference>
<evidence type="ECO:0000259" key="3">
    <source>
        <dbReference type="Pfam" id="PF09917"/>
    </source>
</evidence>
<dbReference type="Pfam" id="PF09917">
    <property type="entry name" value="DUF2147"/>
    <property type="match status" value="1"/>
</dbReference>
<protein>
    <recommendedName>
        <fullName evidence="3">DUF2147 domain-containing protein</fullName>
    </recommendedName>
</protein>
<dbReference type="OrthoDB" id="9811671at2"/>
<dbReference type="Gene3D" id="2.40.128.520">
    <property type="match status" value="1"/>
</dbReference>
<evidence type="ECO:0000256" key="2">
    <source>
        <dbReference type="SAM" id="SignalP"/>
    </source>
</evidence>
<dbReference type="RefSeq" id="WP_144759895.1">
    <property type="nucleotide sequence ID" value="NZ_BPQI01000155.1"/>
</dbReference>
<evidence type="ECO:0000256" key="1">
    <source>
        <dbReference type="SAM" id="MobiDB-lite"/>
    </source>
</evidence>
<feature type="chain" id="PRO_5021877635" description="DUF2147 domain-containing protein" evidence="2">
    <location>
        <begin position="36"/>
        <end position="219"/>
    </location>
</feature>
<dbReference type="InterPro" id="IPR019223">
    <property type="entry name" value="DUF2147"/>
</dbReference>
<reference evidence="5 6" key="1">
    <citation type="submission" date="2019-06" db="EMBL/GenBank/DDBJ databases">
        <authorList>
            <person name="Rodrigo-Torres L."/>
            <person name="Arahal R. D."/>
            <person name="Lucena T."/>
        </authorList>
    </citation>
    <scope>NUCLEOTIDE SEQUENCE [LARGE SCALE GENOMIC DNA]</scope>
    <source>
        <strain evidence="5 6">SW08-7</strain>
    </source>
</reference>
<dbReference type="EMBL" id="CABFVH010000002">
    <property type="protein sequence ID" value="VUF10885.1"/>
    <property type="molecule type" value="Genomic_DNA"/>
</dbReference>
<accession>A0A564FRU5</accession>
<feature type="region of interest" description="Disordered" evidence="1">
    <location>
        <begin position="171"/>
        <end position="219"/>
    </location>
</feature>
<name>A0A564FRU5_9HYPH</name>
<dbReference type="Proteomes" id="UP000401717">
    <property type="component" value="Unassembled WGS sequence"/>
</dbReference>
<proteinExistence type="predicted"/>
<sequence>MTFRLIAAGARVRSVAARMALPLAALAGLAGAAQAATPADPSGTYLTEDGRARIRLEKCGPAEKNLCGYVVWLKVPLNDKNQPRVDFKNPDPKKQARASLGHQLILGLKPNADARYEGKIYNSEDGKSYDVTVWTEEPGELTVRGCLIAFLCKSQTWNKVTDVLPGQLTAATNTPGGPRSDAEWLPQKPAATGSTAPTAAAPKPAAAPAKPAAPKPAAQ</sequence>
<feature type="signal peptide" evidence="2">
    <location>
        <begin position="1"/>
        <end position="35"/>
    </location>
</feature>
<reference evidence="4" key="3">
    <citation type="submission" date="2021-08" db="EMBL/GenBank/DDBJ databases">
        <authorList>
            <person name="Tani A."/>
            <person name="Ola A."/>
            <person name="Ogura Y."/>
            <person name="Katsura K."/>
            <person name="Hayashi T."/>
        </authorList>
    </citation>
    <scope>NUCLEOTIDE SEQUENCE</scope>
    <source>
        <strain evidence="4">DSM 22415</strain>
    </source>
</reference>
<evidence type="ECO:0000313" key="5">
    <source>
        <dbReference type="EMBL" id="VUF10885.1"/>
    </source>
</evidence>
<reference evidence="4" key="2">
    <citation type="journal article" date="2021" name="Front. Microbiol.">
        <title>Comprehensive Comparative Genomics and Phenotyping of Methylobacterium Species.</title>
        <authorList>
            <person name="Alessa O."/>
            <person name="Ogura Y."/>
            <person name="Fujitani Y."/>
            <person name="Takami H."/>
            <person name="Hayashi T."/>
            <person name="Sahin N."/>
            <person name="Tani A."/>
        </authorList>
    </citation>
    <scope>NUCLEOTIDE SEQUENCE</scope>
    <source>
        <strain evidence="4">DSM 22415</strain>
    </source>
</reference>
<gene>
    <name evidence="4" type="ORF">IFDJLNFL_4493</name>
    <name evidence="5" type="ORF">MTDSW087_00557</name>
</gene>
<organism evidence="5 6">
    <name type="scientific">Methylobacterium dankookense</name>
    <dbReference type="NCBI Taxonomy" id="560405"/>
    <lineage>
        <taxon>Bacteria</taxon>
        <taxon>Pseudomonadati</taxon>
        <taxon>Pseudomonadota</taxon>
        <taxon>Alphaproteobacteria</taxon>
        <taxon>Hyphomicrobiales</taxon>
        <taxon>Methylobacteriaceae</taxon>
        <taxon>Methylobacterium</taxon>
    </lineage>
</organism>
<dbReference type="PANTHER" id="PTHR36919:SF2">
    <property type="entry name" value="BLL6627 PROTEIN"/>
    <property type="match status" value="1"/>
</dbReference>
<feature type="compositionally biased region" description="Low complexity" evidence="1">
    <location>
        <begin position="188"/>
        <end position="219"/>
    </location>
</feature>
<dbReference type="PANTHER" id="PTHR36919">
    <property type="entry name" value="BLR1215 PROTEIN"/>
    <property type="match status" value="1"/>
</dbReference>
<evidence type="ECO:0000313" key="7">
    <source>
        <dbReference type="Proteomes" id="UP001055303"/>
    </source>
</evidence>
<evidence type="ECO:0000313" key="4">
    <source>
        <dbReference type="EMBL" id="GJD58572.1"/>
    </source>
</evidence>
<keyword evidence="7" id="KW-1185">Reference proteome</keyword>
<dbReference type="AlphaFoldDB" id="A0A564FRU5"/>